<keyword evidence="1" id="KW-1133">Transmembrane helix</keyword>
<sequence>MIWRRLVALGLLASEVTAEVCPSIDYPGVASQDDLDAIAESCTTIDGDFYISHNYTGSFVLNNVTNITGVVKGTDYLYDRALQLTSFDVRPTRSRARLYPFRAFYKLEFPPLTEFETAQIRGNVSSISFDSLNIVRFRLSIGNRYSVDGTTEQTQTSLDISLPALENITALNVYGKVSRINVPELAYVPFNPTLMGRESLEFDLVDDHPISLDIPKLHHLDGGLKISGVVTSAHLPNLKSWDYLYVDSLAPLNCTAFEAQFNATKARLDGDEFDRDVTCTSLPPPENSANVVYLPGFVNLVVFAIAVLGAGVGLF</sequence>
<dbReference type="GeneID" id="98159243"/>
<feature type="signal peptide" evidence="2">
    <location>
        <begin position="1"/>
        <end position="18"/>
    </location>
</feature>
<comment type="caution">
    <text evidence="3">The sequence shown here is derived from an EMBL/GenBank/DDBJ whole genome shotgun (WGS) entry which is preliminary data.</text>
</comment>
<accession>A0ABR4L6E8</accession>
<dbReference type="EMBL" id="JBFXLR010000002">
    <property type="protein sequence ID" value="KAL2860124.1"/>
    <property type="molecule type" value="Genomic_DNA"/>
</dbReference>
<evidence type="ECO:0000256" key="2">
    <source>
        <dbReference type="SAM" id="SignalP"/>
    </source>
</evidence>
<dbReference type="RefSeq" id="XP_070904815.1">
    <property type="nucleotide sequence ID" value="XM_071044079.1"/>
</dbReference>
<dbReference type="Proteomes" id="UP001610444">
    <property type="component" value="Unassembled WGS sequence"/>
</dbReference>
<keyword evidence="1" id="KW-0472">Membrane</keyword>
<protein>
    <submittedName>
        <fullName evidence="3">Uncharacterized protein</fullName>
    </submittedName>
</protein>
<evidence type="ECO:0000313" key="3">
    <source>
        <dbReference type="EMBL" id="KAL2860124.1"/>
    </source>
</evidence>
<keyword evidence="4" id="KW-1185">Reference proteome</keyword>
<feature type="transmembrane region" description="Helical" evidence="1">
    <location>
        <begin position="292"/>
        <end position="314"/>
    </location>
</feature>
<proteinExistence type="predicted"/>
<evidence type="ECO:0000256" key="1">
    <source>
        <dbReference type="SAM" id="Phobius"/>
    </source>
</evidence>
<name>A0ABR4L6E8_9EURO</name>
<evidence type="ECO:0000313" key="4">
    <source>
        <dbReference type="Proteomes" id="UP001610444"/>
    </source>
</evidence>
<keyword evidence="2" id="KW-0732">Signal</keyword>
<organism evidence="3 4">
    <name type="scientific">Aspergillus pseudodeflectus</name>
    <dbReference type="NCBI Taxonomy" id="176178"/>
    <lineage>
        <taxon>Eukaryota</taxon>
        <taxon>Fungi</taxon>
        <taxon>Dikarya</taxon>
        <taxon>Ascomycota</taxon>
        <taxon>Pezizomycotina</taxon>
        <taxon>Eurotiomycetes</taxon>
        <taxon>Eurotiomycetidae</taxon>
        <taxon>Eurotiales</taxon>
        <taxon>Aspergillaceae</taxon>
        <taxon>Aspergillus</taxon>
        <taxon>Aspergillus subgen. Nidulantes</taxon>
    </lineage>
</organism>
<gene>
    <name evidence="3" type="ORF">BJX68DRAFT_261096</name>
</gene>
<reference evidence="3 4" key="1">
    <citation type="submission" date="2024-07" db="EMBL/GenBank/DDBJ databases">
        <title>Section-level genome sequencing and comparative genomics of Aspergillus sections Usti and Cavernicolus.</title>
        <authorList>
            <consortium name="Lawrence Berkeley National Laboratory"/>
            <person name="Nybo J.L."/>
            <person name="Vesth T.C."/>
            <person name="Theobald S."/>
            <person name="Frisvad J.C."/>
            <person name="Larsen T.O."/>
            <person name="Kjaerboelling I."/>
            <person name="Rothschild-Mancinelli K."/>
            <person name="Lyhne E.K."/>
            <person name="Kogle M.E."/>
            <person name="Barry K."/>
            <person name="Clum A."/>
            <person name="Na H."/>
            <person name="Ledsgaard L."/>
            <person name="Lin J."/>
            <person name="Lipzen A."/>
            <person name="Kuo A."/>
            <person name="Riley R."/>
            <person name="Mondo S."/>
            <person name="LaButti K."/>
            <person name="Haridas S."/>
            <person name="Pangalinan J."/>
            <person name="Salamov A.A."/>
            <person name="Simmons B.A."/>
            <person name="Magnuson J.K."/>
            <person name="Chen J."/>
            <person name="Drula E."/>
            <person name="Henrissat B."/>
            <person name="Wiebenga A."/>
            <person name="Lubbers R.J."/>
            <person name="Gomes A.C."/>
            <person name="Macurrencykelacurrency M.R."/>
            <person name="Stajich J."/>
            <person name="Grigoriev I.V."/>
            <person name="Mortensen U.H."/>
            <person name="De vries R.P."/>
            <person name="Baker S.E."/>
            <person name="Andersen M.R."/>
        </authorList>
    </citation>
    <scope>NUCLEOTIDE SEQUENCE [LARGE SCALE GENOMIC DNA]</scope>
    <source>
        <strain evidence="3 4">CBS 756.74</strain>
    </source>
</reference>
<feature type="chain" id="PRO_5046263786" evidence="2">
    <location>
        <begin position="19"/>
        <end position="315"/>
    </location>
</feature>
<keyword evidence="1" id="KW-0812">Transmembrane</keyword>